<dbReference type="PANTHER" id="PTHR34701:SF1">
    <property type="entry name" value="TRANSCRIPTIONAL REGULATOR MRAZ"/>
    <property type="match status" value="1"/>
</dbReference>
<dbReference type="AlphaFoldDB" id="E1QM95"/>
<evidence type="ECO:0000256" key="4">
    <source>
        <dbReference type="ARBA" id="ARBA00023015"/>
    </source>
</evidence>
<protein>
    <recommendedName>
        <fullName evidence="1 7">Transcriptional regulator MraZ</fullName>
    </recommendedName>
</protein>
<evidence type="ECO:0000256" key="7">
    <source>
        <dbReference type="HAMAP-Rule" id="MF_01008"/>
    </source>
</evidence>
<dbReference type="CDD" id="cd16321">
    <property type="entry name" value="MraZ_C"/>
    <property type="match status" value="1"/>
</dbReference>
<name>E1QM95_DESB2</name>
<organism evidence="9 10">
    <name type="scientific">Desulfarculus baarsii (strain ATCC 33931 / DSM 2075 / LMG 7858 / VKM B-1802 / 2st14)</name>
    <dbReference type="NCBI Taxonomy" id="644282"/>
    <lineage>
        <taxon>Bacteria</taxon>
        <taxon>Pseudomonadati</taxon>
        <taxon>Thermodesulfobacteriota</taxon>
        <taxon>Desulfarculia</taxon>
        <taxon>Desulfarculales</taxon>
        <taxon>Desulfarculaceae</taxon>
        <taxon>Desulfarculus</taxon>
    </lineage>
</organism>
<evidence type="ECO:0000256" key="5">
    <source>
        <dbReference type="ARBA" id="ARBA00023125"/>
    </source>
</evidence>
<dbReference type="GO" id="GO:0003700">
    <property type="term" value="F:DNA-binding transcription factor activity"/>
    <property type="evidence" value="ECO:0007669"/>
    <property type="project" value="UniProtKB-UniRule"/>
</dbReference>
<dbReference type="GO" id="GO:0000976">
    <property type="term" value="F:transcription cis-regulatory region binding"/>
    <property type="evidence" value="ECO:0007669"/>
    <property type="project" value="TreeGrafter"/>
</dbReference>
<dbReference type="KEGG" id="dbr:Deba_2784"/>
<dbReference type="PANTHER" id="PTHR34701">
    <property type="entry name" value="TRANSCRIPTIONAL REGULATOR MRAZ"/>
    <property type="match status" value="1"/>
</dbReference>
<keyword evidence="3" id="KW-0677">Repeat</keyword>
<dbReference type="SUPFAM" id="SSF89447">
    <property type="entry name" value="AbrB/MazE/MraZ-like"/>
    <property type="match status" value="1"/>
</dbReference>
<evidence type="ECO:0000313" key="9">
    <source>
        <dbReference type="EMBL" id="ADK86138.1"/>
    </source>
</evidence>
<evidence type="ECO:0000256" key="3">
    <source>
        <dbReference type="ARBA" id="ARBA00022737"/>
    </source>
</evidence>
<dbReference type="NCBIfam" id="TIGR00242">
    <property type="entry name" value="division/cell wall cluster transcriptional repressor MraZ"/>
    <property type="match status" value="1"/>
</dbReference>
<dbReference type="GO" id="GO:0009295">
    <property type="term" value="C:nucleoid"/>
    <property type="evidence" value="ECO:0007669"/>
    <property type="project" value="UniProtKB-SubCell"/>
</dbReference>
<dbReference type="HOGENOM" id="CLU_107907_0_5_7"/>
<evidence type="ECO:0000256" key="1">
    <source>
        <dbReference type="ARBA" id="ARBA00013860"/>
    </source>
</evidence>
<keyword evidence="10" id="KW-1185">Reference proteome</keyword>
<evidence type="ECO:0000259" key="8">
    <source>
        <dbReference type="PROSITE" id="PS51740"/>
    </source>
</evidence>
<dbReference type="InterPro" id="IPR003444">
    <property type="entry name" value="MraZ"/>
</dbReference>
<sequence length="147" mass="16352">MFTGSSTHSIDAKGRLAIPAGFRDALSVSGDDKLILTTLPNADHYLVCYPVEDWRNLADKISRLPELNPSVQAIKRRFFGNANECPLDKQGRILIPPRLRQKAGLESKAVLVGAQSYFEVWDEERWEQEERRLAAADIGAAMAELGV</sequence>
<dbReference type="Gene3D" id="3.40.1550.20">
    <property type="entry name" value="Transcriptional regulator MraZ domain"/>
    <property type="match status" value="1"/>
</dbReference>
<feature type="domain" description="SpoVT-AbrB" evidence="8">
    <location>
        <begin position="82"/>
        <end position="125"/>
    </location>
</feature>
<dbReference type="InterPro" id="IPR007159">
    <property type="entry name" value="SpoVT-AbrB_dom"/>
</dbReference>
<dbReference type="Proteomes" id="UP000009047">
    <property type="component" value="Chromosome"/>
</dbReference>
<accession>E1QM95</accession>
<dbReference type="RefSeq" id="WP_013259577.1">
    <property type="nucleotide sequence ID" value="NC_014365.1"/>
</dbReference>
<dbReference type="InterPro" id="IPR035644">
    <property type="entry name" value="MraZ_C"/>
</dbReference>
<dbReference type="InterPro" id="IPR035642">
    <property type="entry name" value="MraZ_N"/>
</dbReference>
<dbReference type="PROSITE" id="PS51740">
    <property type="entry name" value="SPOVT_ABRB"/>
    <property type="match status" value="2"/>
</dbReference>
<dbReference type="InterPro" id="IPR038619">
    <property type="entry name" value="MraZ_sf"/>
</dbReference>
<dbReference type="InterPro" id="IPR037914">
    <property type="entry name" value="SpoVT-AbrB_sf"/>
</dbReference>
<evidence type="ECO:0000313" key="10">
    <source>
        <dbReference type="Proteomes" id="UP000009047"/>
    </source>
</evidence>
<evidence type="ECO:0000256" key="6">
    <source>
        <dbReference type="ARBA" id="ARBA00023163"/>
    </source>
</evidence>
<feature type="domain" description="SpoVT-AbrB" evidence="8">
    <location>
        <begin position="5"/>
        <end position="53"/>
    </location>
</feature>
<keyword evidence="6 7" id="KW-0804">Transcription</keyword>
<dbReference type="EMBL" id="CP002085">
    <property type="protein sequence ID" value="ADK86138.1"/>
    <property type="molecule type" value="Genomic_DNA"/>
</dbReference>
<dbReference type="STRING" id="644282.Deba_2784"/>
<keyword evidence="5 7" id="KW-0238">DNA-binding</keyword>
<dbReference type="OrthoDB" id="9807753at2"/>
<proteinExistence type="inferred from homology"/>
<evidence type="ECO:0000256" key="2">
    <source>
        <dbReference type="ARBA" id="ARBA00022490"/>
    </source>
</evidence>
<comment type="subcellular location">
    <subcellularLocation>
        <location evidence="7">Cytoplasm</location>
        <location evidence="7">Nucleoid</location>
    </subcellularLocation>
</comment>
<reference evidence="9 10" key="1">
    <citation type="journal article" date="2010" name="Stand. Genomic Sci.">
        <title>Complete genome sequence of Desulfarculus baarsii type strain (2st14).</title>
        <authorList>
            <person name="Sun H."/>
            <person name="Spring S."/>
            <person name="Lapidus A."/>
            <person name="Davenport K."/>
            <person name="Del Rio T.G."/>
            <person name="Tice H."/>
            <person name="Nolan M."/>
            <person name="Copeland A."/>
            <person name="Cheng J.F."/>
            <person name="Lucas S."/>
            <person name="Tapia R."/>
            <person name="Goodwin L."/>
            <person name="Pitluck S."/>
            <person name="Ivanova N."/>
            <person name="Pagani I."/>
            <person name="Mavromatis K."/>
            <person name="Ovchinnikova G."/>
            <person name="Pati A."/>
            <person name="Chen A."/>
            <person name="Palaniappan K."/>
            <person name="Hauser L."/>
            <person name="Chang Y.J."/>
            <person name="Jeffries C.D."/>
            <person name="Detter J.C."/>
            <person name="Han C."/>
            <person name="Rohde M."/>
            <person name="Brambilla E."/>
            <person name="Goker M."/>
            <person name="Woyke T."/>
            <person name="Bristow J."/>
            <person name="Eisen J.A."/>
            <person name="Markowitz V."/>
            <person name="Hugenholtz P."/>
            <person name="Kyrpides N.C."/>
            <person name="Klenk H.P."/>
            <person name="Land M."/>
        </authorList>
    </citation>
    <scope>NUCLEOTIDE SEQUENCE [LARGE SCALE GENOMIC DNA]</scope>
    <source>
        <strain evidence="10">ATCC 33931 / DSM 2075 / LMG 7858 / VKM B-1802 / 2st14</strain>
    </source>
</reference>
<dbReference type="GO" id="GO:0005737">
    <property type="term" value="C:cytoplasm"/>
    <property type="evidence" value="ECO:0007669"/>
    <property type="project" value="UniProtKB-UniRule"/>
</dbReference>
<dbReference type="Pfam" id="PF02381">
    <property type="entry name" value="MraZ"/>
    <property type="match status" value="2"/>
</dbReference>
<dbReference type="HAMAP" id="MF_01008">
    <property type="entry name" value="MraZ"/>
    <property type="match status" value="1"/>
</dbReference>
<comment type="similarity">
    <text evidence="7">Belongs to the MraZ family.</text>
</comment>
<keyword evidence="4 7" id="KW-0805">Transcription regulation</keyword>
<dbReference type="eggNOG" id="COG2001">
    <property type="taxonomic scope" value="Bacteria"/>
</dbReference>
<keyword evidence="2 7" id="KW-0963">Cytoplasm</keyword>
<comment type="subunit">
    <text evidence="7">Forms oligomers.</text>
</comment>
<dbReference type="CDD" id="cd16320">
    <property type="entry name" value="MraZ_N"/>
    <property type="match status" value="1"/>
</dbReference>
<dbReference type="GO" id="GO:2000143">
    <property type="term" value="P:negative regulation of DNA-templated transcription initiation"/>
    <property type="evidence" value="ECO:0007669"/>
    <property type="project" value="TreeGrafter"/>
</dbReference>
<gene>
    <name evidence="7" type="primary">mraZ</name>
    <name evidence="9" type="ordered locus">Deba_2784</name>
</gene>
<dbReference type="InterPro" id="IPR020603">
    <property type="entry name" value="MraZ_dom"/>
</dbReference>